<dbReference type="Gene3D" id="3.40.220.10">
    <property type="entry name" value="Leucine Aminopeptidase, subunit E, domain 1"/>
    <property type="match status" value="1"/>
</dbReference>
<accession>A0AAD9R4Q4</accession>
<organism evidence="1 2">
    <name type="scientific">Acropora cervicornis</name>
    <name type="common">Staghorn coral</name>
    <dbReference type="NCBI Taxonomy" id="6130"/>
    <lineage>
        <taxon>Eukaryota</taxon>
        <taxon>Metazoa</taxon>
        <taxon>Cnidaria</taxon>
        <taxon>Anthozoa</taxon>
        <taxon>Hexacorallia</taxon>
        <taxon>Scleractinia</taxon>
        <taxon>Astrocoeniina</taxon>
        <taxon>Acroporidae</taxon>
        <taxon>Acropora</taxon>
    </lineage>
</organism>
<dbReference type="InterPro" id="IPR043472">
    <property type="entry name" value="Macro_dom-like"/>
</dbReference>
<dbReference type="Proteomes" id="UP001249851">
    <property type="component" value="Unassembled WGS sequence"/>
</dbReference>
<dbReference type="GO" id="GO:0140291">
    <property type="term" value="P:peptidyl-glutamate ADP-deribosylation"/>
    <property type="evidence" value="ECO:0007669"/>
    <property type="project" value="TreeGrafter"/>
</dbReference>
<evidence type="ECO:0000313" key="2">
    <source>
        <dbReference type="Proteomes" id="UP001249851"/>
    </source>
</evidence>
<dbReference type="AlphaFoldDB" id="A0AAD9R4Q4"/>
<sequence>MSTAPDISMAHCVSADLEMKGGITPAFKKLCHGFEELKKQGEAECAVATICCLVASFVLTKGTNEQNAIAPTYSACAFTCIGGGNQVTRQNWWDAATPASMRSCLEYLREHCLLNGVDKIVVPRLGTGEDRLDWVFVKQIFEDVFKDTDLSVTAYSTR</sequence>
<proteinExistence type="predicted"/>
<dbReference type="InterPro" id="IPR050892">
    <property type="entry name" value="ADP-ribose_metab_enzymes"/>
</dbReference>
<reference evidence="1" key="1">
    <citation type="journal article" date="2023" name="G3 (Bethesda)">
        <title>Whole genome assembly and annotation of the endangered Caribbean coral Acropora cervicornis.</title>
        <authorList>
            <person name="Selwyn J.D."/>
            <person name="Vollmer S.V."/>
        </authorList>
    </citation>
    <scope>NUCLEOTIDE SEQUENCE</scope>
    <source>
        <strain evidence="1">K2</strain>
    </source>
</reference>
<keyword evidence="2" id="KW-1185">Reference proteome</keyword>
<name>A0AAD9R4Q4_ACRCE</name>
<protein>
    <submittedName>
        <fullName evidence="1">ADP-ribose glycohydrolase OARD1</fullName>
    </submittedName>
</protein>
<reference evidence="1" key="2">
    <citation type="journal article" date="2023" name="Science">
        <title>Genomic signatures of disease resistance in endangered staghorn corals.</title>
        <authorList>
            <person name="Vollmer S.V."/>
            <person name="Selwyn J.D."/>
            <person name="Despard B.A."/>
            <person name="Roesel C.L."/>
        </authorList>
    </citation>
    <scope>NUCLEOTIDE SEQUENCE</scope>
    <source>
        <strain evidence="1">K2</strain>
    </source>
</reference>
<comment type="caution">
    <text evidence="1">The sequence shown here is derived from an EMBL/GenBank/DDBJ whole genome shotgun (WGS) entry which is preliminary data.</text>
</comment>
<gene>
    <name evidence="1" type="ORF">P5673_002053</name>
</gene>
<dbReference type="PANTHER" id="PTHR12521:SF0">
    <property type="entry name" value="ADP-RIBOSE GLYCOHYDROLASE OARD1"/>
    <property type="match status" value="1"/>
</dbReference>
<dbReference type="PANTHER" id="PTHR12521">
    <property type="entry name" value="PROTEIN C6ORF130"/>
    <property type="match status" value="1"/>
</dbReference>
<dbReference type="EMBL" id="JARQWQ010000003">
    <property type="protein sequence ID" value="KAK2573024.1"/>
    <property type="molecule type" value="Genomic_DNA"/>
</dbReference>
<dbReference type="SUPFAM" id="SSF52949">
    <property type="entry name" value="Macro domain-like"/>
    <property type="match status" value="1"/>
</dbReference>
<evidence type="ECO:0000313" key="1">
    <source>
        <dbReference type="EMBL" id="KAK2573024.1"/>
    </source>
</evidence>